<dbReference type="Pfam" id="PF07676">
    <property type="entry name" value="PD40"/>
    <property type="match status" value="6"/>
</dbReference>
<dbReference type="PANTHER" id="PTHR32161:SF8">
    <property type="entry name" value="DPP6 N-TERMINAL DOMAIN-LIKE PROTEIN"/>
    <property type="match status" value="1"/>
</dbReference>
<comment type="caution">
    <text evidence="2">The sequence shown here is derived from an EMBL/GenBank/DDBJ whole genome shotgun (WGS) entry which is preliminary data.</text>
</comment>
<organism evidence="2 3">
    <name type="scientific">Duganella guangzhouensis</name>
    <dbReference type="NCBI Taxonomy" id="2666084"/>
    <lineage>
        <taxon>Bacteria</taxon>
        <taxon>Pseudomonadati</taxon>
        <taxon>Pseudomonadota</taxon>
        <taxon>Betaproteobacteria</taxon>
        <taxon>Burkholderiales</taxon>
        <taxon>Oxalobacteraceae</taxon>
        <taxon>Telluria group</taxon>
        <taxon>Duganella</taxon>
    </lineage>
</organism>
<dbReference type="Proteomes" id="UP000433309">
    <property type="component" value="Unassembled WGS sequence"/>
</dbReference>
<feature type="signal peptide" evidence="1">
    <location>
        <begin position="1"/>
        <end position="24"/>
    </location>
</feature>
<sequence length="625" mass="69060">MRNKPFIASIGAALGLLAAAPVMAKDVLLFNRIGPTKSELYVANADGTGEHKLIATPGYDYNAKFSDDGQWIVFTSERQGLGQSDIYRVKADGSALERLTDDPAVDDQAALSPDNRYIAFMSDRGSHRANIWLLDLQTRKLTNLTGKAPIQGDPNKPDGFYRPSWSPDGKWIAFTSDRNTEWKSHDKGAAWEHLQELSVYIVHPDGSGLKRLSPEGVMTGSPKWSADGKQLIAYQGDVEVSWLSRVDQLSMKATSQIVAIDVASGQSTELTSGPGVKLNPQFLPDGRFGYSTKSAQTTGIMYSDGPKPFPANLREPSWRKDGKQVIYERIDNLPMAQNTQLYSWDQQYEYRYTDVFPMFAKDGTLALSAKDVDTSLVTMNADGSNRQLVFQSTTKCAAGKNPSGQCGDMIGVALTPSWMPDSQSIVFSFGGYWRTRDQNVANVKLIHRDGSGVEDLTSPTSNTGFASVSPDGKRMVYRSWAKGDEGLRIMDLATRQVRVLTNDWDNVPGWSPSQDLIVFTRKQTDGNFDIYTIKPDGSDLKRLTTFPGSDAHAVWSWDGKKILWNSSEYGFKDEAALYDNSFQPYGQVWAMNPDGSGKQMLTDSRWEDSMPAFAPPAALRTAAEQ</sequence>
<name>A0A6I2LAT5_9BURK</name>
<keyword evidence="3" id="KW-1185">Reference proteome</keyword>
<feature type="chain" id="PRO_5026216214" evidence="1">
    <location>
        <begin position="25"/>
        <end position="625"/>
    </location>
</feature>
<dbReference type="InterPro" id="IPR011659">
    <property type="entry name" value="WD40"/>
</dbReference>
<dbReference type="EMBL" id="WKJK01000021">
    <property type="protein sequence ID" value="MRW93944.1"/>
    <property type="molecule type" value="Genomic_DNA"/>
</dbReference>
<dbReference type="RefSeq" id="WP_154382824.1">
    <property type="nucleotide sequence ID" value="NZ_WKJK01000021.1"/>
</dbReference>
<proteinExistence type="predicted"/>
<keyword evidence="1" id="KW-0732">Signal</keyword>
<gene>
    <name evidence="2" type="ORF">GJ699_28540</name>
</gene>
<dbReference type="AlphaFoldDB" id="A0A6I2LAT5"/>
<dbReference type="SUPFAM" id="SSF82171">
    <property type="entry name" value="DPP6 N-terminal domain-like"/>
    <property type="match status" value="1"/>
</dbReference>
<dbReference type="Gene3D" id="2.120.10.30">
    <property type="entry name" value="TolB, C-terminal domain"/>
    <property type="match status" value="3"/>
</dbReference>
<dbReference type="InterPro" id="IPR011042">
    <property type="entry name" value="6-blade_b-propeller_TolB-like"/>
</dbReference>
<reference evidence="2 3" key="1">
    <citation type="submission" date="2019-11" db="EMBL/GenBank/DDBJ databases">
        <title>Novel species isolated from a subtropical stream in China.</title>
        <authorList>
            <person name="Lu H."/>
        </authorList>
    </citation>
    <scope>NUCLEOTIDE SEQUENCE [LARGE SCALE GENOMIC DNA]</scope>
    <source>
        <strain evidence="2 3">FT80W</strain>
    </source>
</reference>
<dbReference type="PANTHER" id="PTHR32161">
    <property type="entry name" value="DPP6 N-TERMINAL DOMAIN-LIKE PROTEIN"/>
    <property type="match status" value="1"/>
</dbReference>
<evidence type="ECO:0000313" key="2">
    <source>
        <dbReference type="EMBL" id="MRW93944.1"/>
    </source>
</evidence>
<evidence type="ECO:0000256" key="1">
    <source>
        <dbReference type="SAM" id="SignalP"/>
    </source>
</evidence>
<accession>A0A6I2LAT5</accession>
<protein>
    <submittedName>
        <fullName evidence="2">Uncharacterized protein</fullName>
    </submittedName>
</protein>
<evidence type="ECO:0000313" key="3">
    <source>
        <dbReference type="Proteomes" id="UP000433309"/>
    </source>
</evidence>